<dbReference type="Pfam" id="PF07660">
    <property type="entry name" value="STN"/>
    <property type="match status" value="1"/>
</dbReference>
<dbReference type="InterPro" id="IPR012910">
    <property type="entry name" value="Plug_dom"/>
</dbReference>
<comment type="caution">
    <text evidence="14">The sequence shown here is derived from an EMBL/GenBank/DDBJ whole genome shotgun (WGS) entry which is preliminary data.</text>
</comment>
<keyword evidence="3" id="KW-0410">Iron transport</keyword>
<evidence type="ECO:0000256" key="5">
    <source>
        <dbReference type="ARBA" id="ARBA00023065"/>
    </source>
</evidence>
<dbReference type="EMBL" id="JAHKPV010000001">
    <property type="protein sequence ID" value="MBU2872894.1"/>
    <property type="molecule type" value="Genomic_DNA"/>
</dbReference>
<dbReference type="InterPro" id="IPR039426">
    <property type="entry name" value="TonB-dep_rcpt-like"/>
</dbReference>
<dbReference type="Pfam" id="PF07715">
    <property type="entry name" value="Plug"/>
    <property type="match status" value="1"/>
</dbReference>
<dbReference type="PROSITE" id="PS52016">
    <property type="entry name" value="TONB_DEPENDENT_REC_3"/>
    <property type="match status" value="1"/>
</dbReference>
<keyword evidence="9 10" id="KW-0998">Cell outer membrane</keyword>
<keyword evidence="6 12" id="KW-0798">TonB box</keyword>
<reference evidence="14 15" key="1">
    <citation type="submission" date="2021-05" db="EMBL/GenBank/DDBJ databases">
        <title>Draft genomes of bacteria isolated from model marine particles.</title>
        <authorList>
            <person name="Datta M.S."/>
            <person name="Schwartzman J.A."/>
            <person name="Enke T.N."/>
            <person name="Saavedra J."/>
            <person name="Cermak N."/>
            <person name="Cordero O.X."/>
        </authorList>
    </citation>
    <scope>NUCLEOTIDE SEQUENCE [LARGE SCALE GENOMIC DNA]</scope>
    <source>
        <strain evidence="14 15">D2M19</strain>
    </source>
</reference>
<evidence type="ECO:0000256" key="11">
    <source>
        <dbReference type="PROSITE-ProRule" id="PRU10144"/>
    </source>
</evidence>
<dbReference type="PANTHER" id="PTHR32552:SF82">
    <property type="entry name" value="FCUA PROTEIN"/>
    <property type="match status" value="1"/>
</dbReference>
<protein>
    <submittedName>
        <fullName evidence="14">TonB-dependent receptor</fullName>
    </submittedName>
</protein>
<dbReference type="InterPro" id="IPR010105">
    <property type="entry name" value="TonB_sidphr_rcpt"/>
</dbReference>
<evidence type="ECO:0000256" key="4">
    <source>
        <dbReference type="ARBA" id="ARBA00023004"/>
    </source>
</evidence>
<evidence type="ECO:0000256" key="9">
    <source>
        <dbReference type="ARBA" id="ARBA00023237"/>
    </source>
</evidence>
<organism evidence="14 15">
    <name type="scientific">Marinobacter salexigens</name>
    <dbReference type="NCBI Taxonomy" id="1925763"/>
    <lineage>
        <taxon>Bacteria</taxon>
        <taxon>Pseudomonadati</taxon>
        <taxon>Pseudomonadota</taxon>
        <taxon>Gammaproteobacteria</taxon>
        <taxon>Pseudomonadales</taxon>
        <taxon>Marinobacteraceae</taxon>
        <taxon>Marinobacter</taxon>
    </lineage>
</organism>
<gene>
    <name evidence="14" type="ORF">KO508_02650</name>
</gene>
<evidence type="ECO:0000313" key="14">
    <source>
        <dbReference type="EMBL" id="MBU2872894.1"/>
    </source>
</evidence>
<dbReference type="PANTHER" id="PTHR32552">
    <property type="entry name" value="FERRICHROME IRON RECEPTOR-RELATED"/>
    <property type="match status" value="1"/>
</dbReference>
<dbReference type="InterPro" id="IPR010917">
    <property type="entry name" value="TonB_rcpt_CS"/>
</dbReference>
<keyword evidence="4" id="KW-0408">Iron</keyword>
<proteinExistence type="inferred from homology"/>
<name>A0ABS6A4G4_9GAMM</name>
<dbReference type="SMART" id="SM00965">
    <property type="entry name" value="STN"/>
    <property type="match status" value="1"/>
</dbReference>
<evidence type="ECO:0000256" key="12">
    <source>
        <dbReference type="RuleBase" id="RU003357"/>
    </source>
</evidence>
<evidence type="ECO:0000256" key="8">
    <source>
        <dbReference type="ARBA" id="ARBA00023170"/>
    </source>
</evidence>
<feature type="domain" description="Secretin/TonB short N-terminal" evidence="13">
    <location>
        <begin position="79"/>
        <end position="130"/>
    </location>
</feature>
<dbReference type="InterPro" id="IPR000531">
    <property type="entry name" value="Beta-barrel_TonB"/>
</dbReference>
<comment type="subcellular location">
    <subcellularLocation>
        <location evidence="10">Cell outer membrane</location>
        <topology evidence="10">Multi-pass membrane protein</topology>
    </subcellularLocation>
</comment>
<dbReference type="Proteomes" id="UP000753376">
    <property type="component" value="Unassembled WGS sequence"/>
</dbReference>
<evidence type="ECO:0000259" key="13">
    <source>
        <dbReference type="SMART" id="SM00965"/>
    </source>
</evidence>
<accession>A0ABS6A4G4</accession>
<keyword evidence="10" id="KW-1134">Transmembrane beta strand</keyword>
<dbReference type="NCBIfam" id="TIGR01783">
    <property type="entry name" value="TonB-siderophor"/>
    <property type="match status" value="1"/>
</dbReference>
<keyword evidence="10" id="KW-0812">Transmembrane</keyword>
<dbReference type="InterPro" id="IPR011662">
    <property type="entry name" value="Secretin/TonB_short_N"/>
</dbReference>
<keyword evidence="15" id="KW-1185">Reference proteome</keyword>
<dbReference type="RefSeq" id="WP_216006778.1">
    <property type="nucleotide sequence ID" value="NZ_JAHKPV010000001.1"/>
</dbReference>
<dbReference type="CDD" id="cd01347">
    <property type="entry name" value="ligand_gated_channel"/>
    <property type="match status" value="1"/>
</dbReference>
<evidence type="ECO:0000256" key="10">
    <source>
        <dbReference type="PROSITE-ProRule" id="PRU01360"/>
    </source>
</evidence>
<evidence type="ECO:0000256" key="7">
    <source>
        <dbReference type="ARBA" id="ARBA00023136"/>
    </source>
</evidence>
<evidence type="ECO:0000256" key="3">
    <source>
        <dbReference type="ARBA" id="ARBA00022496"/>
    </source>
</evidence>
<evidence type="ECO:0000313" key="15">
    <source>
        <dbReference type="Proteomes" id="UP000753376"/>
    </source>
</evidence>
<keyword evidence="5" id="KW-0406">Ion transport</keyword>
<evidence type="ECO:0000256" key="6">
    <source>
        <dbReference type="ARBA" id="ARBA00023077"/>
    </source>
</evidence>
<dbReference type="Pfam" id="PF00593">
    <property type="entry name" value="TonB_dep_Rec_b-barrel"/>
    <property type="match status" value="1"/>
</dbReference>
<evidence type="ECO:0000256" key="1">
    <source>
        <dbReference type="ARBA" id="ARBA00009810"/>
    </source>
</evidence>
<comment type="similarity">
    <text evidence="1 10 12">Belongs to the TonB-dependent receptor family.</text>
</comment>
<keyword evidence="7 10" id="KW-0472">Membrane</keyword>
<sequence>MPSTLKTLPRLADRRPGRFRQQPLVSALRASLFGVGLSLTCAPLHLAQAQQLIETEINYTLPAGPLAQSLNRFASEAGITLSFDPKLVQGKRAPSLNGHYSVEQGLNLLLAGSGILMTFMSDDVIALRASESDSLVSTPLHLARADDASAEPAVLPELTVSGDSVPGSAGAGYREESASVGILGNKSLQNTPYSVDVYSRELMDNLQARSIADVTKLDASVSLSSGDLISENNTVAIRGLSPDSETGQKLDGMNFRSRAKDLPLEHIESVDILKGAGGFLYGFGAPGGIINYTLKRPTDAPTRTLNLQLMDSGLPLVHGDLGGRFGADNRFGYRINAVHESGDTYINEGESRRNSASVALDWRITPDLVWQVDALKANHNRKGGQWAVISNADGQSSNFTPATPIDPIDGDKRLAPEWTSYESIQETWGTDLSWQMSEDWSLQLAHRQSDSYRLFHLPGIFANTDDVYSAYLWSYNNLFESEQSQLQLSGEVSTGFVRHELVAGASLTETVSSNSGSLGQSGNLGTGNLSDPEEFAEPYGRLAKSAAEVEEYSRVKRSELFLSDTLRVGQNWDLIIGARHGNLKDEFGDYDESKITPSLAVIHRPVAWLSLYASYIEAFEQGGVAPETAANAGEVFDPMISEQQELGLKIDRDDWSANAAIFRLQRGLSYTNSDNVFTQNGEARFQGVELSTKTRISSQWLLSASALWLDARNKKTGDTSLDGERIQGIAREQLKLYSEYRVNGIPLTLSAGARYVGTRPADPRGQWEADAITLLDAGARYKLAAGRVPVTLRLNIENLTDEAYWLMSSGGSSLAQGAPRTVKLGAQIDF</sequence>
<keyword evidence="2 10" id="KW-0813">Transport</keyword>
<dbReference type="PROSITE" id="PS01156">
    <property type="entry name" value="TONB_DEPENDENT_REC_2"/>
    <property type="match status" value="1"/>
</dbReference>
<feature type="short sequence motif" description="TonB C-terminal box" evidence="11">
    <location>
        <begin position="813"/>
        <end position="830"/>
    </location>
</feature>
<keyword evidence="8 14" id="KW-0675">Receptor</keyword>
<evidence type="ECO:0000256" key="2">
    <source>
        <dbReference type="ARBA" id="ARBA00022448"/>
    </source>
</evidence>